<name>A0A087DKR7_9BIFI</name>
<keyword evidence="2" id="KW-1185">Reference proteome</keyword>
<evidence type="ECO:0000313" key="2">
    <source>
        <dbReference type="Proteomes" id="UP000029004"/>
    </source>
</evidence>
<sequence>MRRPRGRLLDNPLSQGNVAARMVSNRTERWLAGPGAVDRLASAYAAGWMLLDYTHGRLIGWQSGPNDVYGVTRHWRHVVFTMPSAESEQAMLAASVGQLVVGHALPLGADIAASMAIGDAAARSDSRSRFALQPPDGPDMRPLTMRGNELLRWADATVRAMAFVDVPLLMANVATARVSLAEYMFRESRGLICESIPGAGMSPYPPACPPGWTPPVRATARGTGVR</sequence>
<dbReference type="Proteomes" id="UP000029004">
    <property type="component" value="Unassembled WGS sequence"/>
</dbReference>
<evidence type="ECO:0000313" key="1">
    <source>
        <dbReference type="EMBL" id="KFI96117.1"/>
    </source>
</evidence>
<dbReference type="EMBL" id="JGZP01000015">
    <property type="protein sequence ID" value="KFI96117.1"/>
    <property type="molecule type" value="Genomic_DNA"/>
</dbReference>
<dbReference type="STRING" id="762211.BSTEL_1150"/>
<reference evidence="1 2" key="1">
    <citation type="submission" date="2014-03" db="EMBL/GenBank/DDBJ databases">
        <title>Genomics of Bifidobacteria.</title>
        <authorList>
            <person name="Ventura M."/>
            <person name="Milani C."/>
            <person name="Lugli G.A."/>
        </authorList>
    </citation>
    <scope>NUCLEOTIDE SEQUENCE [LARGE SCALE GENOMIC DNA]</scope>
    <source>
        <strain evidence="1 2">DSM 23968</strain>
    </source>
</reference>
<proteinExistence type="predicted"/>
<dbReference type="AlphaFoldDB" id="A0A087DKR7"/>
<protein>
    <submittedName>
        <fullName evidence="1">Uncharacterized protein</fullName>
    </submittedName>
</protein>
<gene>
    <name evidence="1" type="ORF">BSTEL_1150</name>
</gene>
<accession>A0A087DKR7</accession>
<organism evidence="1 2">
    <name type="scientific">Bifidobacterium stellenboschense</name>
    <dbReference type="NCBI Taxonomy" id="762211"/>
    <lineage>
        <taxon>Bacteria</taxon>
        <taxon>Bacillati</taxon>
        <taxon>Actinomycetota</taxon>
        <taxon>Actinomycetes</taxon>
        <taxon>Bifidobacteriales</taxon>
        <taxon>Bifidobacteriaceae</taxon>
        <taxon>Bifidobacterium</taxon>
    </lineage>
</organism>
<comment type="caution">
    <text evidence="1">The sequence shown here is derived from an EMBL/GenBank/DDBJ whole genome shotgun (WGS) entry which is preliminary data.</text>
</comment>